<gene>
    <name evidence="1" type="ORF">GCM10009430_43420</name>
</gene>
<protein>
    <submittedName>
        <fullName evidence="1">Uncharacterized protein</fullName>
    </submittedName>
</protein>
<reference evidence="2" key="1">
    <citation type="journal article" date="2019" name="Int. J. Syst. Evol. Microbiol.">
        <title>The Global Catalogue of Microorganisms (GCM) 10K type strain sequencing project: providing services to taxonomists for standard genome sequencing and annotation.</title>
        <authorList>
            <consortium name="The Broad Institute Genomics Platform"/>
            <consortium name="The Broad Institute Genome Sequencing Center for Infectious Disease"/>
            <person name="Wu L."/>
            <person name="Ma J."/>
        </authorList>
    </citation>
    <scope>NUCLEOTIDE SEQUENCE [LARGE SCALE GENOMIC DNA]</scope>
    <source>
        <strain evidence="2">JCM 15974</strain>
    </source>
</reference>
<proteinExistence type="predicted"/>
<sequence length="321" mass="37788">MKHILRMAMCSLLFVACTQDDITIENEVTNTNTEQKINESMLVFESQDQLKEFIAYRLESKTDLLEEARTDFEEKERLSLLVVYNSLEKEEAEQLKLNREEIAKVDSPDSMLLYLLNANGEIQIEDKIFRIDGDFVYTYTPGYGKKIDEFKEAYMRGDIRIEDGKTISYGENLTVYKHMNRKQQEIAAKSTTEEIHEFNGRRARMIARQWNGHWAFYSSIGSVTKTQEWSQVLWWSQWKDVKTDNRLEFTASWYAKDFFEVSPRIKSKSSHNYCNCYEAIDVYDWSAGLIAAEFTPRSGVTKHWSHWYQATPNTVGTWIYY</sequence>
<dbReference type="EMBL" id="BAAAGE010000005">
    <property type="protein sequence ID" value="GAA0731353.1"/>
    <property type="molecule type" value="Genomic_DNA"/>
</dbReference>
<organism evidence="1 2">
    <name type="scientific">Aquimarina litoralis</name>
    <dbReference type="NCBI Taxonomy" id="584605"/>
    <lineage>
        <taxon>Bacteria</taxon>
        <taxon>Pseudomonadati</taxon>
        <taxon>Bacteroidota</taxon>
        <taxon>Flavobacteriia</taxon>
        <taxon>Flavobacteriales</taxon>
        <taxon>Flavobacteriaceae</taxon>
        <taxon>Aquimarina</taxon>
    </lineage>
</organism>
<evidence type="ECO:0000313" key="2">
    <source>
        <dbReference type="Proteomes" id="UP001501758"/>
    </source>
</evidence>
<dbReference type="Proteomes" id="UP001501758">
    <property type="component" value="Unassembled WGS sequence"/>
</dbReference>
<dbReference type="PROSITE" id="PS51257">
    <property type="entry name" value="PROKAR_LIPOPROTEIN"/>
    <property type="match status" value="1"/>
</dbReference>
<dbReference type="RefSeq" id="WP_343914346.1">
    <property type="nucleotide sequence ID" value="NZ_BAAAGE010000005.1"/>
</dbReference>
<keyword evidence="2" id="KW-1185">Reference proteome</keyword>
<evidence type="ECO:0000313" key="1">
    <source>
        <dbReference type="EMBL" id="GAA0731353.1"/>
    </source>
</evidence>
<comment type="caution">
    <text evidence="1">The sequence shown here is derived from an EMBL/GenBank/DDBJ whole genome shotgun (WGS) entry which is preliminary data.</text>
</comment>
<name>A0ABP3UDS7_9FLAO</name>
<accession>A0ABP3UDS7</accession>